<dbReference type="AlphaFoldDB" id="A0A1D1VLQ1"/>
<name>A0A1D1VLQ1_RAMVA</name>
<protein>
    <submittedName>
        <fullName evidence="1">Uncharacterized protein</fullName>
    </submittedName>
</protein>
<keyword evidence="2" id="KW-1185">Reference proteome</keyword>
<comment type="caution">
    <text evidence="1">The sequence shown here is derived from an EMBL/GenBank/DDBJ whole genome shotgun (WGS) entry which is preliminary data.</text>
</comment>
<accession>A0A1D1VLQ1</accession>
<dbReference type="EMBL" id="BDGG01000008">
    <property type="protein sequence ID" value="GAV02535.1"/>
    <property type="molecule type" value="Genomic_DNA"/>
</dbReference>
<gene>
    <name evidence="1" type="primary">RvY_13083-1</name>
    <name evidence="1" type="synonym">RvY_13083.1</name>
    <name evidence="1" type="ORF">RvY_13083</name>
</gene>
<evidence type="ECO:0000313" key="1">
    <source>
        <dbReference type="EMBL" id="GAV02535.1"/>
    </source>
</evidence>
<reference evidence="1 2" key="1">
    <citation type="journal article" date="2016" name="Nat. Commun.">
        <title>Extremotolerant tardigrade genome and improved radiotolerance of human cultured cells by tardigrade-unique protein.</title>
        <authorList>
            <person name="Hashimoto T."/>
            <person name="Horikawa D.D."/>
            <person name="Saito Y."/>
            <person name="Kuwahara H."/>
            <person name="Kozuka-Hata H."/>
            <person name="Shin-I T."/>
            <person name="Minakuchi Y."/>
            <person name="Ohishi K."/>
            <person name="Motoyama A."/>
            <person name="Aizu T."/>
            <person name="Enomoto A."/>
            <person name="Kondo K."/>
            <person name="Tanaka S."/>
            <person name="Hara Y."/>
            <person name="Koshikawa S."/>
            <person name="Sagara H."/>
            <person name="Miura T."/>
            <person name="Yokobori S."/>
            <person name="Miyagawa K."/>
            <person name="Suzuki Y."/>
            <person name="Kubo T."/>
            <person name="Oyama M."/>
            <person name="Kohara Y."/>
            <person name="Fujiyama A."/>
            <person name="Arakawa K."/>
            <person name="Katayama T."/>
            <person name="Toyoda A."/>
            <person name="Kunieda T."/>
        </authorList>
    </citation>
    <scope>NUCLEOTIDE SEQUENCE [LARGE SCALE GENOMIC DNA]</scope>
    <source>
        <strain evidence="1 2">YOKOZUNA-1</strain>
    </source>
</reference>
<organism evidence="1 2">
    <name type="scientific">Ramazzottius varieornatus</name>
    <name type="common">Water bear</name>
    <name type="synonym">Tardigrade</name>
    <dbReference type="NCBI Taxonomy" id="947166"/>
    <lineage>
        <taxon>Eukaryota</taxon>
        <taxon>Metazoa</taxon>
        <taxon>Ecdysozoa</taxon>
        <taxon>Tardigrada</taxon>
        <taxon>Eutardigrada</taxon>
        <taxon>Parachela</taxon>
        <taxon>Hypsibioidea</taxon>
        <taxon>Ramazzottiidae</taxon>
        <taxon>Ramazzottius</taxon>
    </lineage>
</organism>
<proteinExistence type="predicted"/>
<evidence type="ECO:0000313" key="2">
    <source>
        <dbReference type="Proteomes" id="UP000186922"/>
    </source>
</evidence>
<sequence length="90" mass="10901">MLKYRFKGEVSENEHIGKVIKPRPRPLSREKSIEVFRDLQCNFVYPIHKNGQYRHKETTLPRHRELRLYTANGTRRHTEEYIDANESIDY</sequence>
<dbReference type="Proteomes" id="UP000186922">
    <property type="component" value="Unassembled WGS sequence"/>
</dbReference>